<organism evidence="1 2">
    <name type="scientific">Vermiconidia calcicola</name>
    <dbReference type="NCBI Taxonomy" id="1690605"/>
    <lineage>
        <taxon>Eukaryota</taxon>
        <taxon>Fungi</taxon>
        <taxon>Dikarya</taxon>
        <taxon>Ascomycota</taxon>
        <taxon>Pezizomycotina</taxon>
        <taxon>Dothideomycetes</taxon>
        <taxon>Dothideomycetidae</taxon>
        <taxon>Mycosphaerellales</taxon>
        <taxon>Extremaceae</taxon>
        <taxon>Vermiconidia</taxon>
    </lineage>
</organism>
<accession>A0ACC3MRW7</accession>
<reference evidence="1" key="1">
    <citation type="submission" date="2023-07" db="EMBL/GenBank/DDBJ databases">
        <title>Black Yeasts Isolated from many extreme environments.</title>
        <authorList>
            <person name="Coleine C."/>
            <person name="Stajich J.E."/>
            <person name="Selbmann L."/>
        </authorList>
    </citation>
    <scope>NUCLEOTIDE SEQUENCE</scope>
    <source>
        <strain evidence="1">CCFEE 5714</strain>
    </source>
</reference>
<dbReference type="EMBL" id="JAUTXU010000164">
    <property type="protein sequence ID" value="KAK3702187.1"/>
    <property type="molecule type" value="Genomic_DNA"/>
</dbReference>
<comment type="caution">
    <text evidence="1">The sequence shown here is derived from an EMBL/GenBank/DDBJ whole genome shotgun (WGS) entry which is preliminary data.</text>
</comment>
<proteinExistence type="predicted"/>
<protein>
    <submittedName>
        <fullName evidence="1">Uncharacterized protein</fullName>
    </submittedName>
</protein>
<name>A0ACC3MRW7_9PEZI</name>
<keyword evidence="2" id="KW-1185">Reference proteome</keyword>
<sequence>MALASATGECHFFEAPREIRDKIYELIELIYTDRFWGNTIGGSKRWKVVTVMLSGKAVTMPKGIHDTLAISIRYLEEALPILIRLNIIYCGSVSCFEKPVKESNAIKENITSIVSTEEEYKASIAEVVSLCPRLVSVEASICAKPLLDMARAMVMSNWNCESNFYEAVRQLKQMRGLKRFKLRAVQTSQRHTAACDALFKPIEADIQACVTQDRVQGDVG</sequence>
<evidence type="ECO:0000313" key="2">
    <source>
        <dbReference type="Proteomes" id="UP001281147"/>
    </source>
</evidence>
<gene>
    <name evidence="1" type="ORF">LTR37_015019</name>
</gene>
<dbReference type="Proteomes" id="UP001281147">
    <property type="component" value="Unassembled WGS sequence"/>
</dbReference>
<evidence type="ECO:0000313" key="1">
    <source>
        <dbReference type="EMBL" id="KAK3702187.1"/>
    </source>
</evidence>